<sequence length="255" mass="29189">MDFYQPEGSYRFSSDAVCAVRFACSLIVQELQKKKVKDPYLIMDVGCGCGVIGILVLQFFKELYPEWYPYLMVVGIEKEEELYQAAKYNAKLFEHEKNFFVFQTDIFQKESVASVQKFVLETVFLDKLPLLRQQDGGTFKNPRLFDLVITNPPWYKADSKLHSVFALRNKALFGDETVLNLFFSFGEKFLKKNASLVTVAKCACYMDFVQAMPGTIRLVAMQSVHNSLQKNAIFFILQGKYMSKAVFEIVAPACV</sequence>
<proteinExistence type="predicted"/>
<keyword evidence="2" id="KW-1185">Reference proteome</keyword>
<gene>
    <name evidence="1" type="ORF">JBF11_05840</name>
</gene>
<dbReference type="InterPro" id="IPR002052">
    <property type="entry name" value="DNA_methylase_N6_adenine_CS"/>
</dbReference>
<reference evidence="1" key="1">
    <citation type="submission" date="2020-12" db="EMBL/GenBank/DDBJ databases">
        <title>Taurinivorans muris gen. nov., sp. nov., fundamental and realized metabolic niche of a ubiquitous sulfidogenic bacterium in the murine intestine.</title>
        <authorList>
            <person name="Ye H."/>
            <person name="Hanson B.T."/>
            <person name="Loy A."/>
        </authorList>
    </citation>
    <scope>NUCLEOTIDE SEQUENCE</scope>
    <source>
        <strain evidence="1">LT0009</strain>
    </source>
</reference>
<accession>A0ABY5XYW6</accession>
<organism evidence="1 2">
    <name type="scientific">Taurinivorans muris</name>
    <dbReference type="NCBI Taxonomy" id="2787751"/>
    <lineage>
        <taxon>Bacteria</taxon>
        <taxon>Pseudomonadati</taxon>
        <taxon>Thermodesulfobacteriota</taxon>
        <taxon>Desulfovibrionia</taxon>
        <taxon>Desulfovibrionales</taxon>
        <taxon>Desulfovibrionaceae</taxon>
        <taxon>Taurinivorans</taxon>
    </lineage>
</organism>
<protein>
    <recommendedName>
        <fullName evidence="3">Site-specific DNA-methyltransferase (adenine-specific)</fullName>
    </recommendedName>
</protein>
<dbReference type="PANTHER" id="PTHR47739">
    <property type="entry name" value="TRNA1(VAL) (ADENINE(37)-N6)-METHYLTRANSFERASE"/>
    <property type="match status" value="1"/>
</dbReference>
<evidence type="ECO:0000313" key="1">
    <source>
        <dbReference type="EMBL" id="UWX05006.1"/>
    </source>
</evidence>
<dbReference type="PANTHER" id="PTHR47739:SF1">
    <property type="entry name" value="TRNA1(VAL) (ADENINE(37)-N6)-METHYLTRANSFERASE"/>
    <property type="match status" value="1"/>
</dbReference>
<dbReference type="PROSITE" id="PS00092">
    <property type="entry name" value="N6_MTASE"/>
    <property type="match status" value="1"/>
</dbReference>
<dbReference type="RefSeq" id="WP_334314563.1">
    <property type="nucleotide sequence ID" value="NZ_CP065938.1"/>
</dbReference>
<dbReference type="Gene3D" id="3.40.50.150">
    <property type="entry name" value="Vaccinia Virus protein VP39"/>
    <property type="match status" value="1"/>
</dbReference>
<evidence type="ECO:0008006" key="3">
    <source>
        <dbReference type="Google" id="ProtNLM"/>
    </source>
</evidence>
<dbReference type="Proteomes" id="UP001058120">
    <property type="component" value="Chromosome"/>
</dbReference>
<evidence type="ECO:0000313" key="2">
    <source>
        <dbReference type="Proteomes" id="UP001058120"/>
    </source>
</evidence>
<dbReference type="InterPro" id="IPR050210">
    <property type="entry name" value="tRNA_Adenine-N(6)_MTase"/>
</dbReference>
<dbReference type="SUPFAM" id="SSF53335">
    <property type="entry name" value="S-adenosyl-L-methionine-dependent methyltransferases"/>
    <property type="match status" value="1"/>
</dbReference>
<dbReference type="InterPro" id="IPR029063">
    <property type="entry name" value="SAM-dependent_MTases_sf"/>
</dbReference>
<name>A0ABY5XYW6_9BACT</name>
<dbReference type="EMBL" id="CP065938">
    <property type="protein sequence ID" value="UWX05006.1"/>
    <property type="molecule type" value="Genomic_DNA"/>
</dbReference>